<dbReference type="EMBL" id="CAJZBQ010000056">
    <property type="protein sequence ID" value="CAG9333496.1"/>
    <property type="molecule type" value="Genomic_DNA"/>
</dbReference>
<proteinExistence type="predicted"/>
<sequence>MGCNFSHIERDIIGSNKEEEIIRSWEKALNFYTLKDDEFLRAIDGRQDDDGLIHINSLWDLFYLCNFPAHSFPVNTGPVSIFYKTIRKNDKIDARKLMTLIILTSSFTDKTKAQLIFKVYREDKTFMKEKILERLLIDLSNISINLIWMALGKQPGQLSREILMRYEGKLEQGQLSFIYKLKHLIIDSDYLATEKGFLNRIGKYPKILSPSGIRKFILKEIKEDSLLSPKKPYIRLMSIKTSDTLDDITENDRGNKRLNIDFNSRISRHQSKSSNHVSDSGKLSSKVDERYLKNSLMMKKIVEAYLSNLKTAIKIWKNMN</sequence>
<gene>
    <name evidence="1" type="ORF">BSTOLATCC_MIC58307</name>
</gene>
<protein>
    <submittedName>
        <fullName evidence="1">Uncharacterized protein</fullName>
    </submittedName>
</protein>
<name>A0AAU9KD00_9CILI</name>
<evidence type="ECO:0000313" key="1">
    <source>
        <dbReference type="EMBL" id="CAG9333496.1"/>
    </source>
</evidence>
<dbReference type="AlphaFoldDB" id="A0AAU9KD00"/>
<evidence type="ECO:0000313" key="2">
    <source>
        <dbReference type="Proteomes" id="UP001162131"/>
    </source>
</evidence>
<organism evidence="1 2">
    <name type="scientific">Blepharisma stoltei</name>
    <dbReference type="NCBI Taxonomy" id="1481888"/>
    <lineage>
        <taxon>Eukaryota</taxon>
        <taxon>Sar</taxon>
        <taxon>Alveolata</taxon>
        <taxon>Ciliophora</taxon>
        <taxon>Postciliodesmatophora</taxon>
        <taxon>Heterotrichea</taxon>
        <taxon>Heterotrichida</taxon>
        <taxon>Blepharismidae</taxon>
        <taxon>Blepharisma</taxon>
    </lineage>
</organism>
<keyword evidence="2" id="KW-1185">Reference proteome</keyword>
<reference evidence="1" key="1">
    <citation type="submission" date="2021-09" db="EMBL/GenBank/DDBJ databases">
        <authorList>
            <consortium name="AG Swart"/>
            <person name="Singh M."/>
            <person name="Singh A."/>
            <person name="Seah K."/>
            <person name="Emmerich C."/>
        </authorList>
    </citation>
    <scope>NUCLEOTIDE SEQUENCE</scope>
    <source>
        <strain evidence="1">ATCC30299</strain>
    </source>
</reference>
<dbReference type="Proteomes" id="UP001162131">
    <property type="component" value="Unassembled WGS sequence"/>
</dbReference>
<accession>A0AAU9KD00</accession>
<comment type="caution">
    <text evidence="1">The sequence shown here is derived from an EMBL/GenBank/DDBJ whole genome shotgun (WGS) entry which is preliminary data.</text>
</comment>